<sequence>MEETLQKQSWFMMKQVGLNNHNLPIVGFIFCGPTGVGKSELAKALAAYYFDSEEVMIMIDMREFMERHTVSKLMSEFM</sequence>
<keyword evidence="6" id="KW-1185">Reference proteome</keyword>
<dbReference type="GO" id="GO:0006508">
    <property type="term" value="P:proteolysis"/>
    <property type="evidence" value="ECO:0007669"/>
    <property type="project" value="UniProtKB-KW"/>
</dbReference>
<evidence type="ECO:0000256" key="1">
    <source>
        <dbReference type="ARBA" id="ARBA00022737"/>
    </source>
</evidence>
<dbReference type="GO" id="GO:0016887">
    <property type="term" value="F:ATP hydrolysis activity"/>
    <property type="evidence" value="ECO:0007669"/>
    <property type="project" value="InterPro"/>
</dbReference>
<dbReference type="AlphaFoldDB" id="A0A371EZG5"/>
<feature type="domain" description="ATPase AAA-type core" evidence="4">
    <location>
        <begin position="24"/>
        <end position="74"/>
    </location>
</feature>
<accession>A0A371EZG5</accession>
<dbReference type="Gene3D" id="3.40.50.300">
    <property type="entry name" value="P-loop containing nucleotide triphosphate hydrolases"/>
    <property type="match status" value="1"/>
</dbReference>
<dbReference type="GO" id="GO:0008233">
    <property type="term" value="F:peptidase activity"/>
    <property type="evidence" value="ECO:0007669"/>
    <property type="project" value="UniProtKB-KW"/>
</dbReference>
<gene>
    <name evidence="5" type="primary">CD4B</name>
    <name evidence="5" type="ORF">CR513_49216</name>
</gene>
<dbReference type="InterPro" id="IPR027417">
    <property type="entry name" value="P-loop_NTPase"/>
</dbReference>
<keyword evidence="2" id="KW-0547">Nucleotide-binding</keyword>
<proteinExistence type="predicted"/>
<dbReference type="Pfam" id="PF07724">
    <property type="entry name" value="AAA_2"/>
    <property type="match status" value="1"/>
</dbReference>
<dbReference type="PANTHER" id="PTHR11638:SF155">
    <property type="entry name" value="CHAPERONE PROTEIN CLPC1, CHLOROPLASTIC-LIKE"/>
    <property type="match status" value="1"/>
</dbReference>
<protein>
    <submittedName>
        <fullName evidence="5">ATP-dependent Clp protease ATP-binding subunit ClpA-like CD4B, chloroplastic</fullName>
    </submittedName>
</protein>
<keyword evidence="3" id="KW-0067">ATP-binding</keyword>
<organism evidence="5 6">
    <name type="scientific">Mucuna pruriens</name>
    <name type="common">Velvet bean</name>
    <name type="synonym">Dolichos pruriens</name>
    <dbReference type="NCBI Taxonomy" id="157652"/>
    <lineage>
        <taxon>Eukaryota</taxon>
        <taxon>Viridiplantae</taxon>
        <taxon>Streptophyta</taxon>
        <taxon>Embryophyta</taxon>
        <taxon>Tracheophyta</taxon>
        <taxon>Spermatophyta</taxon>
        <taxon>Magnoliopsida</taxon>
        <taxon>eudicotyledons</taxon>
        <taxon>Gunneridae</taxon>
        <taxon>Pentapetalae</taxon>
        <taxon>rosids</taxon>
        <taxon>fabids</taxon>
        <taxon>Fabales</taxon>
        <taxon>Fabaceae</taxon>
        <taxon>Papilionoideae</taxon>
        <taxon>50 kb inversion clade</taxon>
        <taxon>NPAAA clade</taxon>
        <taxon>indigoferoid/millettioid clade</taxon>
        <taxon>Phaseoleae</taxon>
        <taxon>Mucuna</taxon>
    </lineage>
</organism>
<evidence type="ECO:0000313" key="5">
    <source>
        <dbReference type="EMBL" id="RDX71442.1"/>
    </source>
</evidence>
<dbReference type="OrthoDB" id="987204at2759"/>
<dbReference type="GO" id="GO:0034605">
    <property type="term" value="P:cellular response to heat"/>
    <property type="evidence" value="ECO:0007669"/>
    <property type="project" value="TreeGrafter"/>
</dbReference>
<feature type="non-terminal residue" evidence="5">
    <location>
        <position position="1"/>
    </location>
</feature>
<dbReference type="GO" id="GO:0005524">
    <property type="term" value="F:ATP binding"/>
    <property type="evidence" value="ECO:0007669"/>
    <property type="project" value="UniProtKB-KW"/>
</dbReference>
<dbReference type="PANTHER" id="PTHR11638">
    <property type="entry name" value="ATP-DEPENDENT CLP PROTEASE"/>
    <property type="match status" value="1"/>
</dbReference>
<dbReference type="STRING" id="157652.A0A371EZG5"/>
<keyword evidence="1" id="KW-0677">Repeat</keyword>
<dbReference type="Proteomes" id="UP000257109">
    <property type="component" value="Unassembled WGS sequence"/>
</dbReference>
<dbReference type="InterPro" id="IPR050130">
    <property type="entry name" value="ClpA_ClpB"/>
</dbReference>
<reference evidence="5" key="1">
    <citation type="submission" date="2018-05" db="EMBL/GenBank/DDBJ databases">
        <title>Draft genome of Mucuna pruriens seed.</title>
        <authorList>
            <person name="Nnadi N.E."/>
            <person name="Vos R."/>
            <person name="Hasami M.H."/>
            <person name="Devisetty U.K."/>
            <person name="Aguiy J.C."/>
        </authorList>
    </citation>
    <scope>NUCLEOTIDE SEQUENCE [LARGE SCALE GENOMIC DNA]</scope>
    <source>
        <strain evidence="5">JCA_2017</strain>
    </source>
</reference>
<evidence type="ECO:0000313" key="6">
    <source>
        <dbReference type="Proteomes" id="UP000257109"/>
    </source>
</evidence>
<evidence type="ECO:0000256" key="3">
    <source>
        <dbReference type="ARBA" id="ARBA00022840"/>
    </source>
</evidence>
<dbReference type="GO" id="GO:0005737">
    <property type="term" value="C:cytoplasm"/>
    <property type="evidence" value="ECO:0007669"/>
    <property type="project" value="TreeGrafter"/>
</dbReference>
<dbReference type="SUPFAM" id="SSF52540">
    <property type="entry name" value="P-loop containing nucleoside triphosphate hydrolases"/>
    <property type="match status" value="1"/>
</dbReference>
<dbReference type="EMBL" id="QJKJ01011334">
    <property type="protein sequence ID" value="RDX71442.1"/>
    <property type="molecule type" value="Genomic_DNA"/>
</dbReference>
<evidence type="ECO:0000256" key="2">
    <source>
        <dbReference type="ARBA" id="ARBA00022741"/>
    </source>
</evidence>
<comment type="caution">
    <text evidence="5">The sequence shown here is derived from an EMBL/GenBank/DDBJ whole genome shotgun (WGS) entry which is preliminary data.</text>
</comment>
<evidence type="ECO:0000259" key="4">
    <source>
        <dbReference type="Pfam" id="PF07724"/>
    </source>
</evidence>
<dbReference type="InterPro" id="IPR003959">
    <property type="entry name" value="ATPase_AAA_core"/>
</dbReference>
<name>A0A371EZG5_MUCPR</name>